<name>A0A0F8YIV9_9ZZZZ</name>
<proteinExistence type="predicted"/>
<feature type="non-terminal residue" evidence="1">
    <location>
        <position position="53"/>
    </location>
</feature>
<accession>A0A0F8YIV9</accession>
<protein>
    <submittedName>
        <fullName evidence="1">Uncharacterized protein</fullName>
    </submittedName>
</protein>
<gene>
    <name evidence="1" type="ORF">LCGC14_2814550</name>
</gene>
<dbReference type="EMBL" id="LAZR01053171">
    <property type="protein sequence ID" value="KKK81327.1"/>
    <property type="molecule type" value="Genomic_DNA"/>
</dbReference>
<evidence type="ECO:0000313" key="1">
    <source>
        <dbReference type="EMBL" id="KKK81327.1"/>
    </source>
</evidence>
<organism evidence="1">
    <name type="scientific">marine sediment metagenome</name>
    <dbReference type="NCBI Taxonomy" id="412755"/>
    <lineage>
        <taxon>unclassified sequences</taxon>
        <taxon>metagenomes</taxon>
        <taxon>ecological metagenomes</taxon>
    </lineage>
</organism>
<reference evidence="1" key="1">
    <citation type="journal article" date="2015" name="Nature">
        <title>Complex archaea that bridge the gap between prokaryotes and eukaryotes.</title>
        <authorList>
            <person name="Spang A."/>
            <person name="Saw J.H."/>
            <person name="Jorgensen S.L."/>
            <person name="Zaremba-Niedzwiedzka K."/>
            <person name="Martijn J."/>
            <person name="Lind A.E."/>
            <person name="van Eijk R."/>
            <person name="Schleper C."/>
            <person name="Guy L."/>
            <person name="Ettema T.J."/>
        </authorList>
    </citation>
    <scope>NUCLEOTIDE SEQUENCE</scope>
</reference>
<comment type="caution">
    <text evidence="1">The sequence shown here is derived from an EMBL/GenBank/DDBJ whole genome shotgun (WGS) entry which is preliminary data.</text>
</comment>
<dbReference type="AlphaFoldDB" id="A0A0F8YIV9"/>
<sequence>MAKAKKQTLQVVGKDVIERAQVRIRKLIGDNELQLPENYSPDNAVMSWWLQLQ</sequence>